<dbReference type="RefSeq" id="WP_229839575.1">
    <property type="nucleotide sequence ID" value="NZ_BNAQ01000010.1"/>
</dbReference>
<proteinExistence type="predicted"/>
<evidence type="ECO:0000313" key="1">
    <source>
        <dbReference type="EMBL" id="GHH25756.1"/>
    </source>
</evidence>
<dbReference type="Proteomes" id="UP000652430">
    <property type="component" value="Unassembled WGS sequence"/>
</dbReference>
<keyword evidence="2" id="KW-1185">Reference proteome</keyword>
<accession>A0ABQ3LTS0</accession>
<protein>
    <recommendedName>
        <fullName evidence="3">HNH endonuclease</fullName>
    </recommendedName>
</protein>
<gene>
    <name evidence="1" type="ORF">GCM10008023_39510</name>
</gene>
<reference evidence="2" key="1">
    <citation type="journal article" date="2019" name="Int. J. Syst. Evol. Microbiol.">
        <title>The Global Catalogue of Microorganisms (GCM) 10K type strain sequencing project: providing services to taxonomists for standard genome sequencing and annotation.</title>
        <authorList>
            <consortium name="The Broad Institute Genomics Platform"/>
            <consortium name="The Broad Institute Genome Sequencing Center for Infectious Disease"/>
            <person name="Wu L."/>
            <person name="Ma J."/>
        </authorList>
    </citation>
    <scope>NUCLEOTIDE SEQUENCE [LARGE SCALE GENOMIC DNA]</scope>
    <source>
        <strain evidence="2">CGMCC 1.8957</strain>
    </source>
</reference>
<name>A0ABQ3LTS0_9SPHN</name>
<dbReference type="EMBL" id="BNAQ01000010">
    <property type="protein sequence ID" value="GHH25756.1"/>
    <property type="molecule type" value="Genomic_DNA"/>
</dbReference>
<organism evidence="1 2">
    <name type="scientific">Sphingomonas glacialis</name>
    <dbReference type="NCBI Taxonomy" id="658225"/>
    <lineage>
        <taxon>Bacteria</taxon>
        <taxon>Pseudomonadati</taxon>
        <taxon>Pseudomonadota</taxon>
        <taxon>Alphaproteobacteria</taxon>
        <taxon>Sphingomonadales</taxon>
        <taxon>Sphingomonadaceae</taxon>
        <taxon>Sphingomonas</taxon>
    </lineage>
</organism>
<sequence length="215" mass="23424">MRARALLGGAVILAAIVLWHRPSAQPASPGSNPFGCTARGDGSICDAVAGLSEVAHSPVLPSNAAILLPPPETPGATDPAITQSNIDETICRPGYARSARPAYAVTGPLKRRMMDAQHPGEPIADYELDHLIPISIGGAPLDPRDLWLQPRHGQANAGDKNVLAYVLWRLVCTHQLPLATAQREIRHDWTRAYQLYATPENIQKYHFQHTEEQRD</sequence>
<comment type="caution">
    <text evidence="1">The sequence shown here is derived from an EMBL/GenBank/DDBJ whole genome shotgun (WGS) entry which is preliminary data.</text>
</comment>
<evidence type="ECO:0008006" key="3">
    <source>
        <dbReference type="Google" id="ProtNLM"/>
    </source>
</evidence>
<evidence type="ECO:0000313" key="2">
    <source>
        <dbReference type="Proteomes" id="UP000652430"/>
    </source>
</evidence>